<feature type="non-terminal residue" evidence="1">
    <location>
        <position position="290"/>
    </location>
</feature>
<organism evidence="1">
    <name type="scientific">marine sediment metagenome</name>
    <dbReference type="NCBI Taxonomy" id="412755"/>
    <lineage>
        <taxon>unclassified sequences</taxon>
        <taxon>metagenomes</taxon>
        <taxon>ecological metagenomes</taxon>
    </lineage>
</organism>
<dbReference type="Gene3D" id="3.40.50.300">
    <property type="entry name" value="P-loop containing nucleotide triphosphate hydrolases"/>
    <property type="match status" value="1"/>
</dbReference>
<dbReference type="EMBL" id="BARU01010727">
    <property type="protein sequence ID" value="GAH36523.1"/>
    <property type="molecule type" value="Genomic_DNA"/>
</dbReference>
<dbReference type="PANTHER" id="PTHR42957">
    <property type="entry name" value="HELICASE MJ1565-RELATED"/>
    <property type="match status" value="1"/>
</dbReference>
<dbReference type="SUPFAM" id="SSF52540">
    <property type="entry name" value="P-loop containing nucleoside triphosphate hydrolases"/>
    <property type="match status" value="1"/>
</dbReference>
<reference evidence="1" key="1">
    <citation type="journal article" date="2014" name="Front. Microbiol.">
        <title>High frequency of phylogenetically diverse reductive dehalogenase-homologous genes in deep subseafloor sedimentary metagenomes.</title>
        <authorList>
            <person name="Kawai M."/>
            <person name="Futagami T."/>
            <person name="Toyoda A."/>
            <person name="Takaki Y."/>
            <person name="Nishi S."/>
            <person name="Hori S."/>
            <person name="Arai W."/>
            <person name="Tsubouchi T."/>
            <person name="Morono Y."/>
            <person name="Uchiyama I."/>
            <person name="Ito T."/>
            <person name="Fujiyama A."/>
            <person name="Inagaki F."/>
            <person name="Takami H."/>
        </authorList>
    </citation>
    <scope>NUCLEOTIDE SEQUENCE</scope>
    <source>
        <strain evidence="1">Expedition CK06-06</strain>
    </source>
</reference>
<feature type="non-terminal residue" evidence="1">
    <location>
        <position position="1"/>
    </location>
</feature>
<name>X1GU56_9ZZZZ</name>
<dbReference type="PANTHER" id="PTHR42957:SF1">
    <property type="entry name" value="HELICASE MJ1565-RELATED"/>
    <property type="match status" value="1"/>
</dbReference>
<gene>
    <name evidence="1" type="ORF">S03H2_20365</name>
</gene>
<protein>
    <submittedName>
        <fullName evidence="1">Uncharacterized protein</fullName>
    </submittedName>
</protein>
<dbReference type="InterPro" id="IPR008571">
    <property type="entry name" value="HerA-like"/>
</dbReference>
<accession>X1GU56</accession>
<dbReference type="AlphaFoldDB" id="X1GU56"/>
<evidence type="ECO:0000313" key="1">
    <source>
        <dbReference type="EMBL" id="GAH36523.1"/>
    </source>
</evidence>
<dbReference type="InterPro" id="IPR027417">
    <property type="entry name" value="P-loop_NTPase"/>
</dbReference>
<proteinExistence type="predicted"/>
<comment type="caution">
    <text evidence="1">The sequence shown here is derived from an EMBL/GenBank/DDBJ whole genome shotgun (WGS) entry which is preliminary data.</text>
</comment>
<sequence>VNYQEITPEDLFATGSFNDLQAGAIYSAYRSDQENYIENLLTDGYRPPGGHDEKTMAAIRRRMHWLEYSDMFQSNAASKLPEIVLKLEKGSVIIFNASMISDLEQFLFNSILARTLFDIRKSLKSSSDIITFEKKLIQNLPKNFYENYKANLKNVYIKTGTTVKDPSELPIIIFTIEEAPSILRPEMMRHNNVFKDISRQGRKFNLGLEVISQQYSPIDESILSNMNTVINLPLRSEKEKTVAAQMLGGGIQRSDLESLTGTRGIALISGIWLTNFQKLKIPLYDEYFEQ</sequence>